<evidence type="ECO:0000256" key="4">
    <source>
        <dbReference type="ARBA" id="ARBA00022692"/>
    </source>
</evidence>
<evidence type="ECO:0000256" key="5">
    <source>
        <dbReference type="ARBA" id="ARBA00022989"/>
    </source>
</evidence>
<dbReference type="RefSeq" id="WP_077813375.1">
    <property type="nucleotide sequence ID" value="NZ_CP014692.1"/>
</dbReference>
<keyword evidence="6 7" id="KW-0472">Membrane</keyword>
<keyword evidence="8" id="KW-0966">Cell projection</keyword>
<evidence type="ECO:0000313" key="8">
    <source>
        <dbReference type="EMBL" id="AQS85322.1"/>
    </source>
</evidence>
<feature type="transmembrane region" description="Helical" evidence="7">
    <location>
        <begin position="102"/>
        <end position="121"/>
    </location>
</feature>
<feature type="transmembrane region" description="Helical" evidence="7">
    <location>
        <begin position="221"/>
        <end position="242"/>
    </location>
</feature>
<feature type="transmembrane region" description="Helical" evidence="7">
    <location>
        <begin position="73"/>
        <end position="95"/>
    </location>
</feature>
<keyword evidence="9" id="KW-1185">Reference proteome</keyword>
<feature type="transmembrane region" description="Helical" evidence="7">
    <location>
        <begin position="141"/>
        <end position="166"/>
    </location>
</feature>
<evidence type="ECO:0000256" key="1">
    <source>
        <dbReference type="ARBA" id="ARBA00004651"/>
    </source>
</evidence>
<keyword evidence="3" id="KW-1003">Cell membrane</keyword>
<dbReference type="Proteomes" id="UP000188937">
    <property type="component" value="Chromosome"/>
</dbReference>
<feature type="transmembrane region" description="Helical" evidence="7">
    <location>
        <begin position="43"/>
        <end position="61"/>
    </location>
</feature>
<feature type="transmembrane region" description="Helical" evidence="7">
    <location>
        <begin position="12"/>
        <end position="36"/>
    </location>
</feature>
<keyword evidence="4 7" id="KW-0812">Transmembrane</keyword>
<sequence length="267" mass="28521">MNPDLDQFIATLPTQAVIFIAVLARVAAMFVAFPAFMFASAPITVRAGMAIGVSLLLFPLVQTQFASAISDDVMVPARLLVLICSDFLSGALIGWLAQLMMLSFPISVQIMSTFIGVSNVLQPDPELGAQSTPLSHLGQLSITLIVFSSSLYVFPLNALVGSYQIFPPGHFPFLGDAAKSVAKATEYSFFLAFQLAMPVVLIGTVWPIMLGLLSRFSPGLQVYNIAMPAQLLGGIFLLALLLKGMLSVWTHATSASLVQLPGYGLVH</sequence>
<keyword evidence="8" id="KW-0969">Cilium</keyword>
<comment type="subcellular location">
    <subcellularLocation>
        <location evidence="1">Cell membrane</location>
        <topology evidence="1">Multi-pass membrane protein</topology>
    </subcellularLocation>
</comment>
<dbReference type="STRING" id="435.A0U92_11575"/>
<evidence type="ECO:0000256" key="7">
    <source>
        <dbReference type="SAM" id="Phobius"/>
    </source>
</evidence>
<proteinExistence type="inferred from homology"/>
<evidence type="ECO:0000256" key="2">
    <source>
        <dbReference type="ARBA" id="ARBA00009772"/>
    </source>
</evidence>
<feature type="transmembrane region" description="Helical" evidence="7">
    <location>
        <begin position="187"/>
        <end position="209"/>
    </location>
</feature>
<dbReference type="PANTHER" id="PTHR30065:SF1">
    <property type="entry name" value="SURFACE PRESENTATION OF ANTIGENS PROTEIN SPAR"/>
    <property type="match status" value="1"/>
</dbReference>
<organism evidence="8 9">
    <name type="scientific">Acetobacter aceti</name>
    <dbReference type="NCBI Taxonomy" id="435"/>
    <lineage>
        <taxon>Bacteria</taxon>
        <taxon>Pseudomonadati</taxon>
        <taxon>Pseudomonadota</taxon>
        <taxon>Alphaproteobacteria</taxon>
        <taxon>Acetobacterales</taxon>
        <taxon>Acetobacteraceae</taxon>
        <taxon>Acetobacter</taxon>
        <taxon>Acetobacter subgen. Acetobacter</taxon>
    </lineage>
</organism>
<dbReference type="Pfam" id="PF01311">
    <property type="entry name" value="Bac_export_1"/>
    <property type="match status" value="1"/>
</dbReference>
<comment type="similarity">
    <text evidence="2">Belongs to the FliR/MopE/SpaR family.</text>
</comment>
<protein>
    <submittedName>
        <fullName evidence="8">Flagellar biosynthetic protein fliR</fullName>
    </submittedName>
</protein>
<gene>
    <name evidence="8" type="ORF">A0U92_11575</name>
</gene>
<evidence type="ECO:0000256" key="6">
    <source>
        <dbReference type="ARBA" id="ARBA00023136"/>
    </source>
</evidence>
<dbReference type="InterPro" id="IPR002010">
    <property type="entry name" value="T3SS_IM_R"/>
</dbReference>
<dbReference type="EMBL" id="CP014692">
    <property type="protein sequence ID" value="AQS85322.1"/>
    <property type="molecule type" value="Genomic_DNA"/>
</dbReference>
<evidence type="ECO:0000313" key="9">
    <source>
        <dbReference type="Proteomes" id="UP000188937"/>
    </source>
</evidence>
<dbReference type="KEGG" id="aace:A0U92_11575"/>
<dbReference type="GO" id="GO:0006605">
    <property type="term" value="P:protein targeting"/>
    <property type="evidence" value="ECO:0007669"/>
    <property type="project" value="InterPro"/>
</dbReference>
<dbReference type="GO" id="GO:0005886">
    <property type="term" value="C:plasma membrane"/>
    <property type="evidence" value="ECO:0007669"/>
    <property type="project" value="UniProtKB-SubCell"/>
</dbReference>
<evidence type="ECO:0000256" key="3">
    <source>
        <dbReference type="ARBA" id="ARBA00022475"/>
    </source>
</evidence>
<dbReference type="AlphaFoldDB" id="A0A1U9KHN3"/>
<accession>A0A1U9KHN3</accession>
<dbReference type="PANTHER" id="PTHR30065">
    <property type="entry name" value="FLAGELLAR BIOSYNTHETIC PROTEIN FLIR"/>
    <property type="match status" value="1"/>
</dbReference>
<reference evidence="8 9" key="1">
    <citation type="submission" date="2016-03" db="EMBL/GenBank/DDBJ databases">
        <title>Acetic acid bacteria sequencing.</title>
        <authorList>
            <person name="Brandt J."/>
            <person name="Jakob F."/>
            <person name="Vogel R.F."/>
        </authorList>
    </citation>
    <scope>NUCLEOTIDE SEQUENCE [LARGE SCALE GENOMIC DNA]</scope>
    <source>
        <strain evidence="8 9">TMW2.1153</strain>
    </source>
</reference>
<dbReference type="eggNOG" id="COG1684">
    <property type="taxonomic scope" value="Bacteria"/>
</dbReference>
<dbReference type="PRINTS" id="PR00953">
    <property type="entry name" value="TYPE3IMRPROT"/>
</dbReference>
<name>A0A1U9KHN3_ACEAC</name>
<keyword evidence="8" id="KW-0282">Flagellum</keyword>
<keyword evidence="5 7" id="KW-1133">Transmembrane helix</keyword>
<dbReference type="OrthoDB" id="9779817at2"/>